<dbReference type="AlphaFoldDB" id="A0A6S8DH83"/>
<dbReference type="GO" id="GO:0006357">
    <property type="term" value="P:regulation of transcription by RNA polymerase II"/>
    <property type="evidence" value="ECO:0007669"/>
    <property type="project" value="TreeGrafter"/>
</dbReference>
<keyword evidence="1" id="KW-0175">Coiled coil</keyword>
<evidence type="ECO:0000259" key="3">
    <source>
        <dbReference type="Pfam" id="PF06391"/>
    </source>
</evidence>
<evidence type="ECO:0000256" key="2">
    <source>
        <dbReference type="SAM" id="MobiDB-lite"/>
    </source>
</evidence>
<dbReference type="GO" id="GO:0006281">
    <property type="term" value="P:DNA repair"/>
    <property type="evidence" value="ECO:0007669"/>
    <property type="project" value="TreeGrafter"/>
</dbReference>
<proteinExistence type="predicted"/>
<organism evidence="5">
    <name type="scientific">Aplanochytrium stocchinoi</name>
    <dbReference type="NCBI Taxonomy" id="215587"/>
    <lineage>
        <taxon>Eukaryota</taxon>
        <taxon>Sar</taxon>
        <taxon>Stramenopiles</taxon>
        <taxon>Bigyra</taxon>
        <taxon>Labyrinthulomycetes</taxon>
        <taxon>Thraustochytrida</taxon>
        <taxon>Thraustochytriidae</taxon>
        <taxon>Aplanochytrium</taxon>
    </lineage>
</organism>
<feature type="region of interest" description="Disordered" evidence="2">
    <location>
        <begin position="267"/>
        <end position="297"/>
    </location>
</feature>
<evidence type="ECO:0000313" key="6">
    <source>
        <dbReference type="EMBL" id="CAE0440486.1"/>
    </source>
</evidence>
<gene>
    <name evidence="4" type="ORF">ASTO00021_LOCUS10618</name>
    <name evidence="5" type="ORF">ASTO00021_LOCUS10619</name>
    <name evidence="6" type="ORF">ASTO00021_LOCUS10620</name>
    <name evidence="7" type="ORF">ASTO00021_LOCUS10621</name>
</gene>
<dbReference type="InterPro" id="IPR015877">
    <property type="entry name" value="MAT1_centre"/>
</dbReference>
<dbReference type="Pfam" id="PF06391">
    <property type="entry name" value="MAT1"/>
    <property type="match status" value="1"/>
</dbReference>
<feature type="coiled-coil region" evidence="1">
    <location>
        <begin position="157"/>
        <end position="238"/>
    </location>
</feature>
<evidence type="ECO:0000313" key="7">
    <source>
        <dbReference type="EMBL" id="CAE0440487.1"/>
    </source>
</evidence>
<protein>
    <recommendedName>
        <fullName evidence="3">MAT1 centre domain-containing protein</fullName>
    </recommendedName>
</protein>
<accession>A0A6S8DH83</accession>
<feature type="domain" description="MAT1 centre" evidence="3">
    <location>
        <begin position="79"/>
        <end position="238"/>
    </location>
</feature>
<dbReference type="EMBL" id="HBIN01014042">
    <property type="protein sequence ID" value="CAE0440484.1"/>
    <property type="molecule type" value="Transcribed_RNA"/>
</dbReference>
<evidence type="ECO:0000313" key="4">
    <source>
        <dbReference type="EMBL" id="CAE0440484.1"/>
    </source>
</evidence>
<reference evidence="5" key="1">
    <citation type="submission" date="2021-01" db="EMBL/GenBank/DDBJ databases">
        <authorList>
            <person name="Corre E."/>
            <person name="Pelletier E."/>
            <person name="Niang G."/>
            <person name="Scheremetjew M."/>
            <person name="Finn R."/>
            <person name="Kale V."/>
            <person name="Holt S."/>
            <person name="Cochrane G."/>
            <person name="Meng A."/>
            <person name="Brown T."/>
            <person name="Cohen L."/>
        </authorList>
    </citation>
    <scope>NUCLEOTIDE SEQUENCE</scope>
    <source>
        <strain evidence="5">GSBS06</strain>
    </source>
</reference>
<evidence type="ECO:0000256" key="1">
    <source>
        <dbReference type="SAM" id="Coils"/>
    </source>
</evidence>
<evidence type="ECO:0000313" key="5">
    <source>
        <dbReference type="EMBL" id="CAE0440485.1"/>
    </source>
</evidence>
<dbReference type="PANTHER" id="PTHR12683">
    <property type="entry name" value="CDK-ACTIVATING KINASE ASSEMBLY FACTOR MAT1"/>
    <property type="match status" value="1"/>
</dbReference>
<dbReference type="PANTHER" id="PTHR12683:SF13">
    <property type="entry name" value="CDK-ACTIVATING KINASE ASSEMBLY FACTOR MAT1"/>
    <property type="match status" value="1"/>
</dbReference>
<dbReference type="GO" id="GO:0005675">
    <property type="term" value="C:transcription factor TFIIH holo complex"/>
    <property type="evidence" value="ECO:0007669"/>
    <property type="project" value="TreeGrafter"/>
</dbReference>
<dbReference type="EMBL" id="HBIN01014044">
    <property type="protein sequence ID" value="CAE0440486.1"/>
    <property type="molecule type" value="Transcribed_RNA"/>
</dbReference>
<sequence>MQFHIAKMAKDKNGKAKIKKGSLIYYDKSFCVFCENKYVDLLANDTKFFTAKDCGHQMCEADRPTTEVDCPACGTKIKKSGISEKTFEQLEYEREKKIRVDIMKIFNLQETDFDSLRKFHEYQELAETLIYNKVHKIDEAQTERIIVEHEQKNHDKINKNRQRLAVINREIEKTLKQQRLEELKQLTDIERQEMREKAERDLEKEEAIQVRLGELTTTTAERKRMLELEKEKKKFENQLAQGYGHGGMRSTGYRGTSAQALAILKELQPKPVSEPGPVDSSYSETEKKIRQRKAGGYAEEEANLRTRYLMSASLLNV</sequence>
<dbReference type="EMBL" id="HBIN01014045">
    <property type="protein sequence ID" value="CAE0440487.1"/>
    <property type="molecule type" value="Transcribed_RNA"/>
</dbReference>
<dbReference type="EMBL" id="HBIN01014043">
    <property type="protein sequence ID" value="CAE0440485.1"/>
    <property type="molecule type" value="Transcribed_RNA"/>
</dbReference>
<name>A0A6S8DH83_9STRA</name>